<dbReference type="Proteomes" id="UP000789901">
    <property type="component" value="Unassembled WGS sequence"/>
</dbReference>
<gene>
    <name evidence="1" type="ORF">GMARGA_LOCUS21605</name>
</gene>
<keyword evidence="2" id="KW-1185">Reference proteome</keyword>
<sequence length="45" mass="5335">SEILHNDQPIRPASQPSIRNTYQNAQIEEAYQVFLQFYSNHRTTK</sequence>
<proteinExistence type="predicted"/>
<reference evidence="1 2" key="1">
    <citation type="submission" date="2021-06" db="EMBL/GenBank/DDBJ databases">
        <authorList>
            <person name="Kallberg Y."/>
            <person name="Tangrot J."/>
            <person name="Rosling A."/>
        </authorList>
    </citation>
    <scope>NUCLEOTIDE SEQUENCE [LARGE SCALE GENOMIC DNA]</scope>
    <source>
        <strain evidence="1 2">120-4 pot B 10/14</strain>
    </source>
</reference>
<protein>
    <submittedName>
        <fullName evidence="1">36466_t:CDS:1</fullName>
    </submittedName>
</protein>
<name>A0ABN7VSD7_GIGMA</name>
<evidence type="ECO:0000313" key="1">
    <source>
        <dbReference type="EMBL" id="CAG8793386.1"/>
    </source>
</evidence>
<accession>A0ABN7VSD7</accession>
<evidence type="ECO:0000313" key="2">
    <source>
        <dbReference type="Proteomes" id="UP000789901"/>
    </source>
</evidence>
<dbReference type="EMBL" id="CAJVQB010020088">
    <property type="protein sequence ID" value="CAG8793386.1"/>
    <property type="molecule type" value="Genomic_DNA"/>
</dbReference>
<comment type="caution">
    <text evidence="1">The sequence shown here is derived from an EMBL/GenBank/DDBJ whole genome shotgun (WGS) entry which is preliminary data.</text>
</comment>
<organism evidence="1 2">
    <name type="scientific">Gigaspora margarita</name>
    <dbReference type="NCBI Taxonomy" id="4874"/>
    <lineage>
        <taxon>Eukaryota</taxon>
        <taxon>Fungi</taxon>
        <taxon>Fungi incertae sedis</taxon>
        <taxon>Mucoromycota</taxon>
        <taxon>Glomeromycotina</taxon>
        <taxon>Glomeromycetes</taxon>
        <taxon>Diversisporales</taxon>
        <taxon>Gigasporaceae</taxon>
        <taxon>Gigaspora</taxon>
    </lineage>
</organism>
<feature type="non-terminal residue" evidence="1">
    <location>
        <position position="1"/>
    </location>
</feature>